<comment type="function">
    <text evidence="1">Required for the export of heme to the periplasm for the biogenesis of c-type cytochromes.</text>
</comment>
<dbReference type="InterPro" id="IPR026031">
    <property type="entry name" value="Cyt_c_CcmB_bac"/>
</dbReference>
<dbReference type="PANTHER" id="PTHR30070:SF1">
    <property type="entry name" value="CYTOCHROME C BIOGENESIS B-RELATED"/>
    <property type="match status" value="1"/>
</dbReference>
<evidence type="ECO:0000256" key="11">
    <source>
        <dbReference type="ARBA" id="ARBA00023136"/>
    </source>
</evidence>
<evidence type="ECO:0000256" key="12">
    <source>
        <dbReference type="SAM" id="Phobius"/>
    </source>
</evidence>
<evidence type="ECO:0000256" key="5">
    <source>
        <dbReference type="ARBA" id="ARBA00022448"/>
    </source>
</evidence>
<evidence type="ECO:0000256" key="9">
    <source>
        <dbReference type="ARBA" id="ARBA00022748"/>
    </source>
</evidence>
<dbReference type="EMBL" id="QWLA01000047">
    <property type="protein sequence ID" value="RIH85097.1"/>
    <property type="molecule type" value="Genomic_DNA"/>
</dbReference>
<feature type="transmembrane region" description="Helical" evidence="12">
    <location>
        <begin position="14"/>
        <end position="35"/>
    </location>
</feature>
<dbReference type="GO" id="GO:0005886">
    <property type="term" value="C:plasma membrane"/>
    <property type="evidence" value="ECO:0007669"/>
    <property type="project" value="UniProtKB-SubCell"/>
</dbReference>
<evidence type="ECO:0000256" key="3">
    <source>
        <dbReference type="ARBA" id="ARBA00010544"/>
    </source>
</evidence>
<evidence type="ECO:0000256" key="8">
    <source>
        <dbReference type="ARBA" id="ARBA00022692"/>
    </source>
</evidence>
<dbReference type="PRINTS" id="PR01414">
    <property type="entry name" value="CCMBBIOGNSIS"/>
</dbReference>
<reference evidence="13 14" key="1">
    <citation type="submission" date="2018-08" db="EMBL/GenBank/DDBJ databases">
        <title>Meiothermus roseus NBRC 110900 genome sequencing project.</title>
        <authorList>
            <person name="Da Costa M.S."/>
            <person name="Albuquerque L."/>
            <person name="Raposo P."/>
            <person name="Froufe H.J.C."/>
            <person name="Barroso C.S."/>
            <person name="Egas C."/>
        </authorList>
    </citation>
    <scope>NUCLEOTIDE SEQUENCE [LARGE SCALE GENOMIC DNA]</scope>
    <source>
        <strain evidence="13 14">NBRC 110900</strain>
    </source>
</reference>
<keyword evidence="5" id="KW-0813">Transport</keyword>
<feature type="transmembrane region" description="Helical" evidence="12">
    <location>
        <begin position="47"/>
        <end position="67"/>
    </location>
</feature>
<comment type="subcellular location">
    <subcellularLocation>
        <location evidence="2">Cell inner membrane</location>
        <topology evidence="2">Multi-pass membrane protein</topology>
    </subcellularLocation>
</comment>
<dbReference type="GO" id="GO:1903607">
    <property type="term" value="P:cytochrome c biosynthetic process"/>
    <property type="evidence" value="ECO:0007669"/>
    <property type="project" value="TreeGrafter"/>
</dbReference>
<dbReference type="GO" id="GO:0017004">
    <property type="term" value="P:cytochrome complex assembly"/>
    <property type="evidence" value="ECO:0007669"/>
    <property type="project" value="UniProtKB-KW"/>
</dbReference>
<dbReference type="AlphaFoldDB" id="A0A399EKD4"/>
<evidence type="ECO:0000313" key="13">
    <source>
        <dbReference type="EMBL" id="RIH85097.1"/>
    </source>
</evidence>
<evidence type="ECO:0000256" key="10">
    <source>
        <dbReference type="ARBA" id="ARBA00022989"/>
    </source>
</evidence>
<comment type="similarity">
    <text evidence="3">Belongs to the CcmB/CycW/HelB family.</text>
</comment>
<protein>
    <recommendedName>
        <fullName evidence="4">Heme exporter protein B</fullName>
    </recommendedName>
</protein>
<accession>A0A399EKD4</accession>
<feature type="transmembrane region" description="Helical" evidence="12">
    <location>
        <begin position="187"/>
        <end position="210"/>
    </location>
</feature>
<dbReference type="PANTHER" id="PTHR30070">
    <property type="entry name" value="HEME EXPORTER PROTEIN B"/>
    <property type="match status" value="1"/>
</dbReference>
<name>A0A399EKD4_9DEIN</name>
<evidence type="ECO:0000256" key="6">
    <source>
        <dbReference type="ARBA" id="ARBA00022475"/>
    </source>
</evidence>
<feature type="transmembrane region" description="Helical" evidence="12">
    <location>
        <begin position="118"/>
        <end position="147"/>
    </location>
</feature>
<dbReference type="Pfam" id="PF03379">
    <property type="entry name" value="CcmB"/>
    <property type="match status" value="1"/>
</dbReference>
<keyword evidence="8 12" id="KW-0812">Transmembrane</keyword>
<keyword evidence="10 12" id="KW-1133">Transmembrane helix</keyword>
<gene>
    <name evidence="13" type="ORF">Mrose_02354</name>
</gene>
<feature type="transmembrane region" description="Helical" evidence="12">
    <location>
        <begin position="222"/>
        <end position="245"/>
    </location>
</feature>
<sequence length="247" mass="27219">MPYALRHGLFAFGVWRRAFDVHAMTLLTRIFWLALRDLTLELRGRTGLLAAVFFLFTMLLILGLALGPNQDELRKAAPGVLWVALAFAGSLLAGRAFGLEVEDNTLDDLLLIPGSREWIYYGKLLFQLLLLLAVGLVLLFLTAGLFYLPLATLPGILVTLVLGSVGYASVSTFYAGMLARLRGREALLPLVLFPVVVPVILASVRATTLLMEGLPLGEVAEWWRLLLVFDVIYLTLCGLLFPYVLEG</sequence>
<evidence type="ECO:0000256" key="7">
    <source>
        <dbReference type="ARBA" id="ARBA00022519"/>
    </source>
</evidence>
<evidence type="ECO:0000256" key="1">
    <source>
        <dbReference type="ARBA" id="ARBA00002442"/>
    </source>
</evidence>
<dbReference type="PIRSF" id="PIRSF002764">
    <property type="entry name" value="CcmB"/>
    <property type="match status" value="1"/>
</dbReference>
<feature type="transmembrane region" description="Helical" evidence="12">
    <location>
        <begin position="79"/>
        <end position="97"/>
    </location>
</feature>
<evidence type="ECO:0000256" key="4">
    <source>
        <dbReference type="ARBA" id="ARBA00016452"/>
    </source>
</evidence>
<dbReference type="InterPro" id="IPR003544">
    <property type="entry name" value="Cyt_c_biogenesis_CcmB"/>
</dbReference>
<evidence type="ECO:0000313" key="14">
    <source>
        <dbReference type="Proteomes" id="UP000265341"/>
    </source>
</evidence>
<organism evidence="13 14">
    <name type="scientific">Calidithermus roseus</name>
    <dbReference type="NCBI Taxonomy" id="1644118"/>
    <lineage>
        <taxon>Bacteria</taxon>
        <taxon>Thermotogati</taxon>
        <taxon>Deinococcota</taxon>
        <taxon>Deinococci</taxon>
        <taxon>Thermales</taxon>
        <taxon>Thermaceae</taxon>
        <taxon>Calidithermus</taxon>
    </lineage>
</organism>
<keyword evidence="6" id="KW-1003">Cell membrane</keyword>
<keyword evidence="14" id="KW-1185">Reference proteome</keyword>
<keyword evidence="9" id="KW-0201">Cytochrome c-type biogenesis</keyword>
<dbReference type="GO" id="GO:0015232">
    <property type="term" value="F:heme transmembrane transporter activity"/>
    <property type="evidence" value="ECO:0007669"/>
    <property type="project" value="InterPro"/>
</dbReference>
<keyword evidence="7" id="KW-0997">Cell inner membrane</keyword>
<comment type="caution">
    <text evidence="13">The sequence shown here is derived from an EMBL/GenBank/DDBJ whole genome shotgun (WGS) entry which is preliminary data.</text>
</comment>
<evidence type="ECO:0000256" key="2">
    <source>
        <dbReference type="ARBA" id="ARBA00004429"/>
    </source>
</evidence>
<keyword evidence="11 12" id="KW-0472">Membrane</keyword>
<dbReference type="Proteomes" id="UP000265341">
    <property type="component" value="Unassembled WGS sequence"/>
</dbReference>
<proteinExistence type="inferred from homology"/>
<feature type="transmembrane region" description="Helical" evidence="12">
    <location>
        <begin position="153"/>
        <end position="175"/>
    </location>
</feature>